<organism evidence="1 2">
    <name type="scientific">Hyella patelloides LEGE 07179</name>
    <dbReference type="NCBI Taxonomy" id="945734"/>
    <lineage>
        <taxon>Bacteria</taxon>
        <taxon>Bacillati</taxon>
        <taxon>Cyanobacteriota</taxon>
        <taxon>Cyanophyceae</taxon>
        <taxon>Pleurocapsales</taxon>
        <taxon>Hyellaceae</taxon>
        <taxon>Hyella</taxon>
    </lineage>
</organism>
<keyword evidence="2" id="KW-1185">Reference proteome</keyword>
<sequence length="62" mass="7056">MPSKTGIKSIFIGRLIAIKNNPKIANTTVKFWQKSLTLSIKITDCRQLGQCFVCLCQRSLLW</sequence>
<evidence type="ECO:0000313" key="1">
    <source>
        <dbReference type="EMBL" id="VEP17102.1"/>
    </source>
</evidence>
<proteinExistence type="predicted"/>
<name>A0A563W065_9CYAN</name>
<dbReference type="RefSeq" id="WP_186375915.1">
    <property type="nucleotide sequence ID" value="NZ_LR213814.1"/>
</dbReference>
<reference evidence="1 2" key="1">
    <citation type="submission" date="2019-01" db="EMBL/GenBank/DDBJ databases">
        <authorList>
            <person name="Brito A."/>
        </authorList>
    </citation>
    <scope>NUCLEOTIDE SEQUENCE [LARGE SCALE GENOMIC DNA]</scope>
    <source>
        <strain evidence="1">1</strain>
    </source>
</reference>
<evidence type="ECO:0000313" key="2">
    <source>
        <dbReference type="Proteomes" id="UP000320055"/>
    </source>
</evidence>
<accession>A0A563W065</accession>
<gene>
    <name evidence="1" type="ORF">H1P_550013</name>
</gene>
<protein>
    <submittedName>
        <fullName evidence="1">Uncharacterized protein</fullName>
    </submittedName>
</protein>
<dbReference type="EMBL" id="CAACVJ010000501">
    <property type="protein sequence ID" value="VEP17102.1"/>
    <property type="molecule type" value="Genomic_DNA"/>
</dbReference>
<dbReference type="AlphaFoldDB" id="A0A563W065"/>
<dbReference type="Proteomes" id="UP000320055">
    <property type="component" value="Unassembled WGS sequence"/>
</dbReference>